<dbReference type="EMBL" id="FMSV02000540">
    <property type="protein sequence ID" value="SEH07749.1"/>
    <property type="molecule type" value="Genomic_DNA"/>
</dbReference>
<evidence type="ECO:0000313" key="2">
    <source>
        <dbReference type="EMBL" id="SEH07749.1"/>
    </source>
</evidence>
<dbReference type="AlphaFoldDB" id="A0A1H6FEI6"/>
<protein>
    <submittedName>
        <fullName evidence="2">Uncharacterized protein</fullName>
    </submittedName>
</protein>
<name>A0A1H6FEI6_9GAMM</name>
<reference evidence="2 3" key="1">
    <citation type="submission" date="2016-10" db="EMBL/GenBank/DDBJ databases">
        <authorList>
            <person name="de Groot N.N."/>
        </authorList>
    </citation>
    <scope>NUCLEOTIDE SEQUENCE [LARGE SCALE GENOMIC DNA]</scope>
    <source>
        <strain evidence="2">MBHS1</strain>
    </source>
</reference>
<evidence type="ECO:0000256" key="1">
    <source>
        <dbReference type="SAM" id="MobiDB-lite"/>
    </source>
</evidence>
<feature type="region of interest" description="Disordered" evidence="1">
    <location>
        <begin position="1"/>
        <end position="23"/>
    </location>
</feature>
<dbReference type="Proteomes" id="UP000236724">
    <property type="component" value="Unassembled WGS sequence"/>
</dbReference>
<proteinExistence type="predicted"/>
<gene>
    <name evidence="2" type="ORF">MBHS_03634</name>
</gene>
<accession>A0A1H6FEI6</accession>
<sequence length="80" mass="9297">MQKPQQKRLQNLSRHGLPPELSVHPLAPPATHARLRWCGCCVEELSPLGLTRQVSLREWLKTGDFFQQATLHHKVFFREN</sequence>
<evidence type="ECO:0000313" key="3">
    <source>
        <dbReference type="Proteomes" id="UP000236724"/>
    </source>
</evidence>
<keyword evidence="3" id="KW-1185">Reference proteome</keyword>
<organism evidence="2 3">
    <name type="scientific">Candidatus Venteria ishoeyi</name>
    <dbReference type="NCBI Taxonomy" id="1899563"/>
    <lineage>
        <taxon>Bacteria</taxon>
        <taxon>Pseudomonadati</taxon>
        <taxon>Pseudomonadota</taxon>
        <taxon>Gammaproteobacteria</taxon>
        <taxon>Thiotrichales</taxon>
        <taxon>Thiotrichaceae</taxon>
        <taxon>Venteria</taxon>
    </lineage>
</organism>